<dbReference type="Proteomes" id="UP000585474">
    <property type="component" value="Unassembled WGS sequence"/>
</dbReference>
<evidence type="ECO:0008006" key="3">
    <source>
        <dbReference type="Google" id="ProtNLM"/>
    </source>
</evidence>
<reference evidence="1 2" key="1">
    <citation type="submission" date="2019-07" db="EMBL/GenBank/DDBJ databases">
        <title>De Novo Assembly of kiwifruit Actinidia rufa.</title>
        <authorList>
            <person name="Sugita-Konishi S."/>
            <person name="Sato K."/>
            <person name="Mori E."/>
            <person name="Abe Y."/>
            <person name="Kisaki G."/>
            <person name="Hamano K."/>
            <person name="Suezawa K."/>
            <person name="Otani M."/>
            <person name="Fukuda T."/>
            <person name="Manabe T."/>
            <person name="Gomi K."/>
            <person name="Tabuchi M."/>
            <person name="Akimitsu K."/>
            <person name="Kataoka I."/>
        </authorList>
    </citation>
    <scope>NUCLEOTIDE SEQUENCE [LARGE SCALE GENOMIC DNA]</scope>
    <source>
        <strain evidence="2">cv. Fuchu</strain>
    </source>
</reference>
<organism evidence="1 2">
    <name type="scientific">Actinidia rufa</name>
    <dbReference type="NCBI Taxonomy" id="165716"/>
    <lineage>
        <taxon>Eukaryota</taxon>
        <taxon>Viridiplantae</taxon>
        <taxon>Streptophyta</taxon>
        <taxon>Embryophyta</taxon>
        <taxon>Tracheophyta</taxon>
        <taxon>Spermatophyta</taxon>
        <taxon>Magnoliopsida</taxon>
        <taxon>eudicotyledons</taxon>
        <taxon>Gunneridae</taxon>
        <taxon>Pentapetalae</taxon>
        <taxon>asterids</taxon>
        <taxon>Ericales</taxon>
        <taxon>Actinidiaceae</taxon>
        <taxon>Actinidia</taxon>
    </lineage>
</organism>
<sequence length="229" mass="26378">MRNKYGETALFRAARYGKMKMFMFLDDEMNSAFTSEGEEEERKAFYQKNDKAAILHASILTGHFGVRTGDTPASTEGEVRRKKQRCESAVRLAKFLIESDTSWEVTEPAVDQSKPKIHKHGMASITSHGKETGEGPKTPAAIEHIDDEWRNILHVAIKYRQIYIFDFVEKLKTPMMRLIKKIDNNGNSIPHMVGIKEDDYVDKDMRSPALLLQRQQWELHTAYGWDKGR</sequence>
<accession>A0A7J0F0K4</accession>
<dbReference type="OrthoDB" id="1923662at2759"/>
<dbReference type="GO" id="GO:0016020">
    <property type="term" value="C:membrane"/>
    <property type="evidence" value="ECO:0007669"/>
    <property type="project" value="TreeGrafter"/>
</dbReference>
<dbReference type="PANTHER" id="PTHR24177">
    <property type="entry name" value="CASKIN"/>
    <property type="match status" value="1"/>
</dbReference>
<gene>
    <name evidence="1" type="ORF">Acr_08g0001150</name>
</gene>
<name>A0A7J0F0K4_9ERIC</name>
<keyword evidence="2" id="KW-1185">Reference proteome</keyword>
<dbReference type="PANTHER" id="PTHR24177:SF314">
    <property type="entry name" value="PROTEIN ACCELERATED CELL DEATH 6-LIKE ISOFORM X1"/>
    <property type="match status" value="1"/>
</dbReference>
<comment type="caution">
    <text evidence="1">The sequence shown here is derived from an EMBL/GenBank/DDBJ whole genome shotgun (WGS) entry which is preliminary data.</text>
</comment>
<evidence type="ECO:0000313" key="1">
    <source>
        <dbReference type="EMBL" id="GFY91719.1"/>
    </source>
</evidence>
<protein>
    <recommendedName>
        <fullName evidence="3">Ankyrin repeat family protein</fullName>
    </recommendedName>
</protein>
<dbReference type="AlphaFoldDB" id="A0A7J0F0K4"/>
<proteinExistence type="predicted"/>
<dbReference type="EMBL" id="BJWL01000008">
    <property type="protein sequence ID" value="GFY91719.1"/>
    <property type="molecule type" value="Genomic_DNA"/>
</dbReference>
<evidence type="ECO:0000313" key="2">
    <source>
        <dbReference type="Proteomes" id="UP000585474"/>
    </source>
</evidence>